<dbReference type="AlphaFoldDB" id="A0A5A7RMH0"/>
<feature type="region of interest" description="Disordered" evidence="1">
    <location>
        <begin position="58"/>
        <end position="77"/>
    </location>
</feature>
<evidence type="ECO:0000256" key="1">
    <source>
        <dbReference type="SAM" id="MobiDB-lite"/>
    </source>
</evidence>
<sequence length="131" mass="14780">MTWILASTVRLSKSTRFGKLSRAYSPRSLNSELAVFVGASSEGPKQLFQFEDDLRTREFDGGRGRRSPQNANRKEVDPQSVFVGNVEYGQPKRYAYVEFVMPPSTNKLGDEVMRLMILILPKEGLPDLDPP</sequence>
<protein>
    <submittedName>
        <fullName evidence="2">Polyadenylate-binding protein 2</fullName>
    </submittedName>
</protein>
<feature type="non-terminal residue" evidence="2">
    <location>
        <position position="131"/>
    </location>
</feature>
<evidence type="ECO:0000313" key="2">
    <source>
        <dbReference type="EMBL" id="GER57882.1"/>
    </source>
</evidence>
<comment type="caution">
    <text evidence="2">The sequence shown here is derived from an EMBL/GenBank/DDBJ whole genome shotgun (WGS) entry which is preliminary data.</text>
</comment>
<dbReference type="EMBL" id="BKCP01013736">
    <property type="protein sequence ID" value="GER57882.1"/>
    <property type="molecule type" value="Genomic_DNA"/>
</dbReference>
<dbReference type="Proteomes" id="UP000325081">
    <property type="component" value="Unassembled WGS sequence"/>
</dbReference>
<dbReference type="OrthoDB" id="4726at2759"/>
<organism evidence="2 3">
    <name type="scientific">Striga asiatica</name>
    <name type="common">Asiatic witchweed</name>
    <name type="synonym">Buchnera asiatica</name>
    <dbReference type="NCBI Taxonomy" id="4170"/>
    <lineage>
        <taxon>Eukaryota</taxon>
        <taxon>Viridiplantae</taxon>
        <taxon>Streptophyta</taxon>
        <taxon>Embryophyta</taxon>
        <taxon>Tracheophyta</taxon>
        <taxon>Spermatophyta</taxon>
        <taxon>Magnoliopsida</taxon>
        <taxon>eudicotyledons</taxon>
        <taxon>Gunneridae</taxon>
        <taxon>Pentapetalae</taxon>
        <taxon>asterids</taxon>
        <taxon>lamiids</taxon>
        <taxon>Lamiales</taxon>
        <taxon>Orobanchaceae</taxon>
        <taxon>Buchnereae</taxon>
        <taxon>Striga</taxon>
    </lineage>
</organism>
<accession>A0A5A7RMH0</accession>
<gene>
    <name evidence="2" type="ORF">STAS_35719</name>
</gene>
<proteinExistence type="predicted"/>
<name>A0A5A7RMH0_STRAF</name>
<reference evidence="3" key="1">
    <citation type="journal article" date="2019" name="Curr. Biol.">
        <title>Genome Sequence of Striga asiatica Provides Insight into the Evolution of Plant Parasitism.</title>
        <authorList>
            <person name="Yoshida S."/>
            <person name="Kim S."/>
            <person name="Wafula E.K."/>
            <person name="Tanskanen J."/>
            <person name="Kim Y.M."/>
            <person name="Honaas L."/>
            <person name="Yang Z."/>
            <person name="Spallek T."/>
            <person name="Conn C.E."/>
            <person name="Ichihashi Y."/>
            <person name="Cheong K."/>
            <person name="Cui S."/>
            <person name="Der J.P."/>
            <person name="Gundlach H."/>
            <person name="Jiao Y."/>
            <person name="Hori C."/>
            <person name="Ishida J.K."/>
            <person name="Kasahara H."/>
            <person name="Kiba T."/>
            <person name="Kim M.S."/>
            <person name="Koo N."/>
            <person name="Laohavisit A."/>
            <person name="Lee Y.H."/>
            <person name="Lumba S."/>
            <person name="McCourt P."/>
            <person name="Mortimer J.C."/>
            <person name="Mutuku J.M."/>
            <person name="Nomura T."/>
            <person name="Sasaki-Sekimoto Y."/>
            <person name="Seto Y."/>
            <person name="Wang Y."/>
            <person name="Wakatake T."/>
            <person name="Sakakibara H."/>
            <person name="Demura T."/>
            <person name="Yamaguchi S."/>
            <person name="Yoneyama K."/>
            <person name="Manabe R.I."/>
            <person name="Nelson D.C."/>
            <person name="Schulman A.H."/>
            <person name="Timko M.P."/>
            <person name="dePamphilis C.W."/>
            <person name="Choi D."/>
            <person name="Shirasu K."/>
        </authorList>
    </citation>
    <scope>NUCLEOTIDE SEQUENCE [LARGE SCALE GENOMIC DNA]</scope>
    <source>
        <strain evidence="3">cv. UVA1</strain>
    </source>
</reference>
<evidence type="ECO:0000313" key="3">
    <source>
        <dbReference type="Proteomes" id="UP000325081"/>
    </source>
</evidence>
<keyword evidence="3" id="KW-1185">Reference proteome</keyword>